<dbReference type="Gene3D" id="6.10.140.2180">
    <property type="match status" value="1"/>
</dbReference>
<reference evidence="3" key="1">
    <citation type="submission" date="2021-03" db="EMBL/GenBank/DDBJ databases">
        <title>Bacillus suaedae sp. nov., isolated from Suaeda aralocaspica.</title>
        <authorList>
            <person name="Lei R.F.R."/>
        </authorList>
    </citation>
    <scope>NUCLEOTIDE SEQUENCE</scope>
    <source>
        <strain evidence="3">YZJH907-2</strain>
    </source>
</reference>
<dbReference type="GO" id="GO:0003700">
    <property type="term" value="F:DNA-binding transcription factor activity"/>
    <property type="evidence" value="ECO:0007669"/>
    <property type="project" value="InterPro"/>
</dbReference>
<protein>
    <submittedName>
        <fullName evidence="3">Helix-turn-helix domain-containing protein</fullName>
    </submittedName>
</protein>
<dbReference type="Proteomes" id="UP000678228">
    <property type="component" value="Unassembled WGS sequence"/>
</dbReference>
<dbReference type="NCBIfam" id="NF005061">
    <property type="entry name" value="PRK06474.1"/>
    <property type="match status" value="1"/>
</dbReference>
<dbReference type="AlphaFoldDB" id="A0A940X112"/>
<accession>A0A940X112</accession>
<dbReference type="GO" id="GO:0003677">
    <property type="term" value="F:DNA binding"/>
    <property type="evidence" value="ECO:0007669"/>
    <property type="project" value="UniProtKB-KW"/>
</dbReference>
<dbReference type="InterPro" id="IPR036390">
    <property type="entry name" value="WH_DNA-bd_sf"/>
</dbReference>
<dbReference type="CDD" id="cd00090">
    <property type="entry name" value="HTH_ARSR"/>
    <property type="match status" value="1"/>
</dbReference>
<name>A0A940X112_9BACI</name>
<dbReference type="Gene3D" id="1.10.10.10">
    <property type="entry name" value="Winged helix-like DNA-binding domain superfamily/Winged helix DNA-binding domain"/>
    <property type="match status" value="1"/>
</dbReference>
<dbReference type="InterPro" id="IPR011991">
    <property type="entry name" value="ArsR-like_HTH"/>
</dbReference>
<dbReference type="EMBL" id="JAGKSQ010000006">
    <property type="protein sequence ID" value="MBP3952569.1"/>
    <property type="molecule type" value="Genomic_DNA"/>
</dbReference>
<sequence length="182" mass="21425">MKKKADMMLHPIRMRIIQTLLTHQRLTVQQLIDELKDVPQATMYRHLKQLTEADLIEVVETNKIRGTIEKIYSVRKENIALSDEDINGTPPEEHLRFFMTYQANLLKEFENYVMNHQPEQYKEDGLGYWQTTFHLSGEEMQEFGEALSTVFQKFSKLEPSPERHARTIASIFIPQKGTEEKK</sequence>
<proteinExistence type="predicted"/>
<evidence type="ECO:0000256" key="1">
    <source>
        <dbReference type="ARBA" id="ARBA00023125"/>
    </source>
</evidence>
<evidence type="ECO:0000259" key="2">
    <source>
        <dbReference type="SMART" id="SM00418"/>
    </source>
</evidence>
<dbReference type="Pfam" id="PF12840">
    <property type="entry name" value="HTH_20"/>
    <property type="match status" value="1"/>
</dbReference>
<feature type="domain" description="HTH arsR-type" evidence="2">
    <location>
        <begin position="3"/>
        <end position="88"/>
    </location>
</feature>
<evidence type="ECO:0000313" key="4">
    <source>
        <dbReference type="Proteomes" id="UP000678228"/>
    </source>
</evidence>
<dbReference type="RefSeq" id="WP_210598376.1">
    <property type="nucleotide sequence ID" value="NZ_JAGKSQ010000006.1"/>
</dbReference>
<dbReference type="InterPro" id="IPR001845">
    <property type="entry name" value="HTH_ArsR_DNA-bd_dom"/>
</dbReference>
<evidence type="ECO:0000313" key="3">
    <source>
        <dbReference type="EMBL" id="MBP3952569.1"/>
    </source>
</evidence>
<dbReference type="InterPro" id="IPR036388">
    <property type="entry name" value="WH-like_DNA-bd_sf"/>
</dbReference>
<dbReference type="SMART" id="SM00418">
    <property type="entry name" value="HTH_ARSR"/>
    <property type="match status" value="1"/>
</dbReference>
<keyword evidence="4" id="KW-1185">Reference proteome</keyword>
<dbReference type="SUPFAM" id="SSF46785">
    <property type="entry name" value="Winged helix' DNA-binding domain"/>
    <property type="match status" value="1"/>
</dbReference>
<organism evidence="3 4">
    <name type="scientific">Halalkalibacter suaedae</name>
    <dbReference type="NCBI Taxonomy" id="2822140"/>
    <lineage>
        <taxon>Bacteria</taxon>
        <taxon>Bacillati</taxon>
        <taxon>Bacillota</taxon>
        <taxon>Bacilli</taxon>
        <taxon>Bacillales</taxon>
        <taxon>Bacillaceae</taxon>
        <taxon>Halalkalibacter</taxon>
    </lineage>
</organism>
<comment type="caution">
    <text evidence="3">The sequence shown here is derived from an EMBL/GenBank/DDBJ whole genome shotgun (WGS) entry which is preliminary data.</text>
</comment>
<gene>
    <name evidence="3" type="ORF">J7W16_15695</name>
</gene>
<keyword evidence="1" id="KW-0238">DNA-binding</keyword>